<accession>B7Q036</accession>
<dbReference type="GO" id="GO:0020037">
    <property type="term" value="F:heme binding"/>
    <property type="evidence" value="ECO:0007669"/>
    <property type="project" value="InterPro"/>
</dbReference>
<organism>
    <name type="scientific">Ixodes scapularis</name>
    <name type="common">Black-legged tick</name>
    <name type="synonym">Deer tick</name>
    <dbReference type="NCBI Taxonomy" id="6945"/>
    <lineage>
        <taxon>Eukaryota</taxon>
        <taxon>Metazoa</taxon>
        <taxon>Ecdysozoa</taxon>
        <taxon>Arthropoda</taxon>
        <taxon>Chelicerata</taxon>
        <taxon>Arachnida</taxon>
        <taxon>Acari</taxon>
        <taxon>Parasitiformes</taxon>
        <taxon>Ixodida</taxon>
        <taxon>Ixodoidea</taxon>
        <taxon>Ixodidae</taxon>
        <taxon>Ixodinae</taxon>
        <taxon>Ixodes</taxon>
    </lineage>
</organism>
<dbReference type="SUPFAM" id="SSF48264">
    <property type="entry name" value="Cytochrome P450"/>
    <property type="match status" value="1"/>
</dbReference>
<keyword evidence="1" id="KW-0560">Oxidoreductase</keyword>
<dbReference type="EMBL" id="DS829542">
    <property type="protein sequence ID" value="EEC12208.1"/>
    <property type="molecule type" value="Genomic_DNA"/>
</dbReference>
<evidence type="ECO:0000313" key="3">
    <source>
        <dbReference type="EnsemblMetazoa" id="ISCW010003-PA"/>
    </source>
</evidence>
<evidence type="ECO:0008006" key="5">
    <source>
        <dbReference type="Google" id="ProtNLM"/>
    </source>
</evidence>
<dbReference type="InParanoid" id="B7Q036"/>
<dbReference type="GO" id="GO:0016705">
    <property type="term" value="F:oxidoreductase activity, acting on paired donors, with incorporation or reduction of molecular oxygen"/>
    <property type="evidence" value="ECO:0007669"/>
    <property type="project" value="InterPro"/>
</dbReference>
<dbReference type="HOGENOM" id="CLU_2040652_0_0_1"/>
<dbReference type="InterPro" id="IPR036396">
    <property type="entry name" value="Cyt_P450_sf"/>
</dbReference>
<dbReference type="Proteomes" id="UP000001555">
    <property type="component" value="Unassembled WGS sequence"/>
</dbReference>
<reference evidence="3" key="2">
    <citation type="submission" date="2020-05" db="UniProtKB">
        <authorList>
            <consortium name="EnsemblMetazoa"/>
        </authorList>
    </citation>
    <scope>IDENTIFICATION</scope>
    <source>
        <strain evidence="3">wikel</strain>
    </source>
</reference>
<evidence type="ECO:0000313" key="2">
    <source>
        <dbReference type="EMBL" id="EEC12208.1"/>
    </source>
</evidence>
<evidence type="ECO:0000256" key="1">
    <source>
        <dbReference type="ARBA" id="ARBA00023033"/>
    </source>
</evidence>
<dbReference type="GO" id="GO:0005506">
    <property type="term" value="F:iron ion binding"/>
    <property type="evidence" value="ECO:0007669"/>
    <property type="project" value="InterPro"/>
</dbReference>
<dbReference type="EMBL" id="ABJB010141867">
    <property type="status" value="NOT_ANNOTATED_CDS"/>
    <property type="molecule type" value="Genomic_DNA"/>
</dbReference>
<sequence length="121" mass="13658">MEAAVDEFLHILREKAADGQTEVDVCPLLDRVAFDMVARTAFGVKLDVQRRPEEPLFQESKLLLRKSLSGIFNKLAQFFSGVKGLLPILMFLEDLFNTQAFSALAKLSEPIIQHRKQNPTV</sequence>
<dbReference type="Gene3D" id="1.10.630.10">
    <property type="entry name" value="Cytochrome P450"/>
    <property type="match status" value="1"/>
</dbReference>
<dbReference type="AlphaFoldDB" id="B7Q036"/>
<gene>
    <name evidence="2" type="ORF">IscW_ISCW010003</name>
</gene>
<dbReference type="EMBL" id="ABJB010048129">
    <property type="status" value="NOT_ANNOTATED_CDS"/>
    <property type="molecule type" value="Genomic_DNA"/>
</dbReference>
<dbReference type="VEuPathDB" id="VectorBase:ISCW010003"/>
<dbReference type="GO" id="GO:0004497">
    <property type="term" value="F:monooxygenase activity"/>
    <property type="evidence" value="ECO:0007669"/>
    <property type="project" value="UniProtKB-KW"/>
</dbReference>
<keyword evidence="4" id="KW-1185">Reference proteome</keyword>
<dbReference type="EnsemblMetazoa" id="ISCW010003-RA">
    <property type="protein sequence ID" value="ISCW010003-PA"/>
    <property type="gene ID" value="ISCW010003"/>
</dbReference>
<name>B7Q036_IXOSC</name>
<dbReference type="VEuPathDB" id="VectorBase:ISCI010003"/>
<dbReference type="PaxDb" id="6945-B7Q036"/>
<protein>
    <recommendedName>
        <fullName evidence="5">Cytochrome P450</fullName>
    </recommendedName>
</protein>
<evidence type="ECO:0000313" key="4">
    <source>
        <dbReference type="Proteomes" id="UP000001555"/>
    </source>
</evidence>
<reference evidence="2 4" key="1">
    <citation type="submission" date="2008-03" db="EMBL/GenBank/DDBJ databases">
        <title>Annotation of Ixodes scapularis.</title>
        <authorList>
            <consortium name="Ixodes scapularis Genome Project Consortium"/>
            <person name="Caler E."/>
            <person name="Hannick L.I."/>
            <person name="Bidwell S."/>
            <person name="Joardar V."/>
            <person name="Thiagarajan M."/>
            <person name="Amedeo P."/>
            <person name="Galinsky K.J."/>
            <person name="Schobel S."/>
            <person name="Inman J."/>
            <person name="Hostetler J."/>
            <person name="Miller J."/>
            <person name="Hammond M."/>
            <person name="Megy K."/>
            <person name="Lawson D."/>
            <person name="Kodira C."/>
            <person name="Sutton G."/>
            <person name="Meyer J."/>
            <person name="Hill C.A."/>
            <person name="Birren B."/>
            <person name="Nene V."/>
            <person name="Collins F."/>
            <person name="Alarcon-Chaidez F."/>
            <person name="Wikel S."/>
            <person name="Strausberg R."/>
        </authorList>
    </citation>
    <scope>NUCLEOTIDE SEQUENCE [LARGE SCALE GENOMIC DNA]</scope>
    <source>
        <strain evidence="4">Wikel</strain>
        <strain evidence="2">Wikel colony</strain>
    </source>
</reference>
<keyword evidence="1" id="KW-0503">Monooxygenase</keyword>
<proteinExistence type="predicted"/>